<evidence type="ECO:0000313" key="2">
    <source>
        <dbReference type="EMBL" id="SMB97108.1"/>
    </source>
</evidence>
<sequence>MMAENLGTGETVQRMVGPPGKFSVSEPGRWPEGGLRGSGSAPDRLAEERGRWVVEQMRLGFQKKKPRWKSW</sequence>
<name>A0A1W1VUS7_9FIRM</name>
<evidence type="ECO:0000256" key="1">
    <source>
        <dbReference type="SAM" id="MobiDB-lite"/>
    </source>
</evidence>
<reference evidence="2 3" key="1">
    <citation type="submission" date="2017-04" db="EMBL/GenBank/DDBJ databases">
        <authorList>
            <person name="Afonso C.L."/>
            <person name="Miller P.J."/>
            <person name="Scott M.A."/>
            <person name="Spackman E."/>
            <person name="Goraichik I."/>
            <person name="Dimitrov K.M."/>
            <person name="Suarez D.L."/>
            <person name="Swayne D.E."/>
        </authorList>
    </citation>
    <scope>NUCLEOTIDE SEQUENCE [LARGE SCALE GENOMIC DNA]</scope>
    <source>
        <strain evidence="2 3">ToBE</strain>
    </source>
</reference>
<gene>
    <name evidence="2" type="ORF">SAMN00808754_1759</name>
</gene>
<dbReference type="Proteomes" id="UP000192569">
    <property type="component" value="Chromosome I"/>
</dbReference>
<dbReference type="AlphaFoldDB" id="A0A1W1VUS7"/>
<proteinExistence type="predicted"/>
<organism evidence="2 3">
    <name type="scientific">Thermanaeromonas toyohensis ToBE</name>
    <dbReference type="NCBI Taxonomy" id="698762"/>
    <lineage>
        <taxon>Bacteria</taxon>
        <taxon>Bacillati</taxon>
        <taxon>Bacillota</taxon>
        <taxon>Clostridia</taxon>
        <taxon>Neomoorellales</taxon>
        <taxon>Neomoorellaceae</taxon>
        <taxon>Thermanaeromonas</taxon>
    </lineage>
</organism>
<evidence type="ECO:0000313" key="3">
    <source>
        <dbReference type="Proteomes" id="UP000192569"/>
    </source>
</evidence>
<accession>A0A1W1VUS7</accession>
<feature type="region of interest" description="Disordered" evidence="1">
    <location>
        <begin position="1"/>
        <end position="45"/>
    </location>
</feature>
<keyword evidence="3" id="KW-1185">Reference proteome</keyword>
<dbReference type="EMBL" id="LT838272">
    <property type="protein sequence ID" value="SMB97108.1"/>
    <property type="molecule type" value="Genomic_DNA"/>
</dbReference>
<protein>
    <submittedName>
        <fullName evidence="2">Uncharacterized protein</fullName>
    </submittedName>
</protein>
<dbReference type="STRING" id="698762.SAMN00808754_1759"/>